<dbReference type="GO" id="GO:0005874">
    <property type="term" value="C:microtubule"/>
    <property type="evidence" value="ECO:0007669"/>
    <property type="project" value="UniProtKB-KW"/>
</dbReference>
<evidence type="ECO:0000256" key="6">
    <source>
        <dbReference type="SAM" id="MobiDB-lite"/>
    </source>
</evidence>
<comment type="caution">
    <text evidence="8">The sequence shown here is derived from an EMBL/GenBank/DDBJ whole genome shotgun (WGS) entry which is preliminary data.</text>
</comment>
<feature type="compositionally biased region" description="Polar residues" evidence="6">
    <location>
        <begin position="449"/>
        <end position="461"/>
    </location>
</feature>
<evidence type="ECO:0000256" key="2">
    <source>
        <dbReference type="ARBA" id="ARBA00005885"/>
    </source>
</evidence>
<dbReference type="EMBL" id="JANAVB010006596">
    <property type="protein sequence ID" value="KAJ6844825.1"/>
    <property type="molecule type" value="Genomic_DNA"/>
</dbReference>
<evidence type="ECO:0000259" key="7">
    <source>
        <dbReference type="Pfam" id="PF06886"/>
    </source>
</evidence>
<evidence type="ECO:0000256" key="5">
    <source>
        <dbReference type="ARBA" id="ARBA00023212"/>
    </source>
</evidence>
<gene>
    <name evidence="8" type="ORF">M6B38_294075</name>
</gene>
<dbReference type="InterPro" id="IPR044806">
    <property type="entry name" value="WVD2/WDL1-4"/>
</dbReference>
<evidence type="ECO:0000313" key="9">
    <source>
        <dbReference type="Proteomes" id="UP001140949"/>
    </source>
</evidence>
<dbReference type="GO" id="GO:0008017">
    <property type="term" value="F:microtubule binding"/>
    <property type="evidence" value="ECO:0007669"/>
    <property type="project" value="InterPro"/>
</dbReference>
<feature type="compositionally biased region" description="Basic and acidic residues" evidence="6">
    <location>
        <begin position="105"/>
        <end position="119"/>
    </location>
</feature>
<feature type="compositionally biased region" description="Basic and acidic residues" evidence="6">
    <location>
        <begin position="223"/>
        <end position="241"/>
    </location>
</feature>
<feature type="compositionally biased region" description="Polar residues" evidence="6">
    <location>
        <begin position="244"/>
        <end position="265"/>
    </location>
</feature>
<comment type="similarity">
    <text evidence="2">Belongs to the TPX2 family.</text>
</comment>
<reference evidence="8" key="1">
    <citation type="journal article" date="2023" name="GigaByte">
        <title>Genome assembly of the bearded iris, Iris pallida Lam.</title>
        <authorList>
            <person name="Bruccoleri R.E."/>
            <person name="Oakeley E.J."/>
            <person name="Faust A.M.E."/>
            <person name="Altorfer M."/>
            <person name="Dessus-Babus S."/>
            <person name="Burckhardt D."/>
            <person name="Oertli M."/>
            <person name="Naumann U."/>
            <person name="Petersen F."/>
            <person name="Wong J."/>
        </authorList>
    </citation>
    <scope>NUCLEOTIDE SEQUENCE</scope>
    <source>
        <strain evidence="8">GSM-AAB239-AS_SAM_17_03QT</strain>
    </source>
</reference>
<feature type="domain" description="TPX2 C-terminal" evidence="7">
    <location>
        <begin position="355"/>
        <end position="429"/>
    </location>
</feature>
<feature type="compositionally biased region" description="Basic residues" evidence="6">
    <location>
        <begin position="306"/>
        <end position="317"/>
    </location>
</feature>
<keyword evidence="3" id="KW-0963">Cytoplasm</keyword>
<feature type="compositionally biased region" description="Basic and acidic residues" evidence="6">
    <location>
        <begin position="56"/>
        <end position="70"/>
    </location>
</feature>
<sequence>MEKEVSTMSMDEEPDHAMTSPNGTANQTNDLAHRQFGEVDTSEPRRDLWGPRLFKKTSDSKELKDIDVKECFSTSPVKVSSVQQDENSYEKEAPSVRNSSQDLETPEKNLNHGTERPKPLDSPIKSTSQPADVGTVKSNHTFTRPAALATDKRASGGIQQPSDVVSKGIKPTNVSMRSADMVKKSQECISTSRVRVSSVQQDENSYEEKETLLVRNSSQDPETPEKNLNHGDEEPTMHEPLDSPTKSTPQPAAVGTVQSNHTSTRPCAFATAKSASGGIRHPSDVVSKGNKPTHVNSMRSTDMVKKSQRSISHSKKPLHSDNAHMDEEDACSVASSNATSVRSSRARITMGTAPAFRCSERSEKRKEFYAKLEEKQQAMEAERTQSEARSKEEVDAALKQLRKSLVFKANPIPSFYQEGPPPKIELKKPPPTRAKSPKLGRRKSCGDANRSQGGDSNSGNCSRFARHSIGSSGEAASKLHSAAARVKEATKSVKESPTNCSLEEKGAME</sequence>
<name>A0AAX6HX59_IRIPA</name>
<dbReference type="GO" id="GO:0000226">
    <property type="term" value="P:microtubule cytoskeleton organization"/>
    <property type="evidence" value="ECO:0007669"/>
    <property type="project" value="InterPro"/>
</dbReference>
<dbReference type="AlphaFoldDB" id="A0AAX6HX59"/>
<dbReference type="PANTHER" id="PTHR46372:SF2">
    <property type="entry name" value="PROTEIN WVD2-LIKE 3"/>
    <property type="match status" value="1"/>
</dbReference>
<feature type="compositionally biased region" description="Polar residues" evidence="6">
    <location>
        <begin position="72"/>
        <end position="86"/>
    </location>
</feature>
<keyword evidence="4" id="KW-0493">Microtubule</keyword>
<evidence type="ECO:0000256" key="1">
    <source>
        <dbReference type="ARBA" id="ARBA00004245"/>
    </source>
</evidence>
<evidence type="ECO:0000256" key="4">
    <source>
        <dbReference type="ARBA" id="ARBA00022701"/>
    </source>
</evidence>
<feature type="compositionally biased region" description="Polar residues" evidence="6">
    <location>
        <begin position="333"/>
        <end position="343"/>
    </location>
</feature>
<feature type="compositionally biased region" description="Basic and acidic residues" evidence="6">
    <location>
        <begin position="485"/>
        <end position="494"/>
    </location>
</feature>
<feature type="compositionally biased region" description="Polar residues" evidence="6">
    <location>
        <begin position="124"/>
        <end position="142"/>
    </location>
</feature>
<feature type="compositionally biased region" description="Basic and acidic residues" evidence="6">
    <location>
        <begin position="31"/>
        <end position="49"/>
    </location>
</feature>
<comment type="subcellular location">
    <subcellularLocation>
        <location evidence="1">Cytoplasm</location>
        <location evidence="1">Cytoskeleton</location>
    </subcellularLocation>
</comment>
<feature type="region of interest" description="Disordered" evidence="6">
    <location>
        <begin position="1"/>
        <end position="172"/>
    </location>
</feature>
<feature type="region of interest" description="Disordered" evidence="6">
    <location>
        <begin position="409"/>
        <end position="509"/>
    </location>
</feature>
<protein>
    <submittedName>
        <fullName evidence="8">Protein WVD2-like 2 isoform X2</fullName>
    </submittedName>
</protein>
<dbReference type="PANTHER" id="PTHR46372">
    <property type="entry name" value="PROTEIN WVD2-LIKE 3"/>
    <property type="match status" value="1"/>
</dbReference>
<dbReference type="Pfam" id="PF06886">
    <property type="entry name" value="TPX2"/>
    <property type="match status" value="1"/>
</dbReference>
<dbReference type="Proteomes" id="UP001140949">
    <property type="component" value="Unassembled WGS sequence"/>
</dbReference>
<accession>A0AAX6HX59</accession>
<feature type="region of interest" description="Disordered" evidence="6">
    <location>
        <begin position="375"/>
        <end position="395"/>
    </location>
</feature>
<organism evidence="8 9">
    <name type="scientific">Iris pallida</name>
    <name type="common">Sweet iris</name>
    <dbReference type="NCBI Taxonomy" id="29817"/>
    <lineage>
        <taxon>Eukaryota</taxon>
        <taxon>Viridiplantae</taxon>
        <taxon>Streptophyta</taxon>
        <taxon>Embryophyta</taxon>
        <taxon>Tracheophyta</taxon>
        <taxon>Spermatophyta</taxon>
        <taxon>Magnoliopsida</taxon>
        <taxon>Liliopsida</taxon>
        <taxon>Asparagales</taxon>
        <taxon>Iridaceae</taxon>
        <taxon>Iridoideae</taxon>
        <taxon>Irideae</taxon>
        <taxon>Iris</taxon>
    </lineage>
</organism>
<keyword evidence="5" id="KW-0206">Cytoskeleton</keyword>
<proteinExistence type="inferred from homology"/>
<feature type="compositionally biased region" description="Polar residues" evidence="6">
    <location>
        <begin position="19"/>
        <end position="30"/>
    </location>
</feature>
<evidence type="ECO:0000313" key="8">
    <source>
        <dbReference type="EMBL" id="KAJ6844825.1"/>
    </source>
</evidence>
<feature type="compositionally biased region" description="Low complexity" evidence="6">
    <location>
        <begin position="192"/>
        <end position="201"/>
    </location>
</feature>
<keyword evidence="9" id="KW-1185">Reference proteome</keyword>
<feature type="region of interest" description="Disordered" evidence="6">
    <location>
        <begin position="190"/>
        <end position="346"/>
    </location>
</feature>
<dbReference type="InterPro" id="IPR027329">
    <property type="entry name" value="TPX2_C"/>
</dbReference>
<reference evidence="8" key="2">
    <citation type="submission" date="2023-04" db="EMBL/GenBank/DDBJ databases">
        <authorList>
            <person name="Bruccoleri R.E."/>
            <person name="Oakeley E.J."/>
            <person name="Faust A.-M."/>
            <person name="Dessus-Babus S."/>
            <person name="Altorfer M."/>
            <person name="Burckhardt D."/>
            <person name="Oertli M."/>
            <person name="Naumann U."/>
            <person name="Petersen F."/>
            <person name="Wong J."/>
        </authorList>
    </citation>
    <scope>NUCLEOTIDE SEQUENCE</scope>
    <source>
        <strain evidence="8">GSM-AAB239-AS_SAM_17_03QT</strain>
        <tissue evidence="8">Leaf</tissue>
    </source>
</reference>
<evidence type="ECO:0000256" key="3">
    <source>
        <dbReference type="ARBA" id="ARBA00022490"/>
    </source>
</evidence>